<keyword evidence="10" id="KW-1185">Reference proteome</keyword>
<evidence type="ECO:0000256" key="4">
    <source>
        <dbReference type="HAMAP-Rule" id="MF_00948"/>
    </source>
</evidence>
<dbReference type="InterPro" id="IPR047050">
    <property type="entry name" value="NGN"/>
</dbReference>
<dbReference type="InterPro" id="IPR036735">
    <property type="entry name" value="NGN_dom_sf"/>
</dbReference>
<evidence type="ECO:0000259" key="7">
    <source>
        <dbReference type="SMART" id="SM00738"/>
    </source>
</evidence>
<evidence type="ECO:0000313" key="9">
    <source>
        <dbReference type="EMBL" id="PPE06589.1"/>
    </source>
</evidence>
<dbReference type="Gene3D" id="2.30.30.30">
    <property type="match status" value="1"/>
</dbReference>
<evidence type="ECO:0000256" key="1">
    <source>
        <dbReference type="ARBA" id="ARBA00022814"/>
    </source>
</evidence>
<evidence type="ECO:0000256" key="2">
    <source>
        <dbReference type="ARBA" id="ARBA00023015"/>
    </source>
</evidence>
<dbReference type="AlphaFoldDB" id="A0A2S5RGX6"/>
<dbReference type="PRINTS" id="PR00338">
    <property type="entry name" value="NUSGTNSCPFCT"/>
</dbReference>
<dbReference type="InterPro" id="IPR043425">
    <property type="entry name" value="NusG-like"/>
</dbReference>
<dbReference type="SUPFAM" id="SSF50104">
    <property type="entry name" value="Translation proteins SH3-like domain"/>
    <property type="match status" value="1"/>
</dbReference>
<protein>
    <recommendedName>
        <fullName evidence="4 5">Transcription termination/antitermination protein NusG</fullName>
    </recommendedName>
</protein>
<dbReference type="GO" id="GO:0006353">
    <property type="term" value="P:DNA-templated transcription termination"/>
    <property type="evidence" value="ECO:0007669"/>
    <property type="project" value="UniProtKB-UniRule"/>
</dbReference>
<dbReference type="HAMAP" id="MF_00948">
    <property type="entry name" value="NusG"/>
    <property type="match status" value="1"/>
</dbReference>
<proteinExistence type="inferred from homology"/>
<name>A0A2S5RGX6_9MOLU</name>
<dbReference type="CDD" id="cd06091">
    <property type="entry name" value="KOW_NusG"/>
    <property type="match status" value="1"/>
</dbReference>
<dbReference type="EMBL" id="PHNF01000001">
    <property type="protein sequence ID" value="PPE06589.1"/>
    <property type="molecule type" value="Genomic_DNA"/>
</dbReference>
<feature type="domain" description="KOW" evidence="8">
    <location>
        <begin position="159"/>
        <end position="186"/>
    </location>
</feature>
<dbReference type="OrthoDB" id="9809075at2"/>
<dbReference type="GO" id="GO:0006354">
    <property type="term" value="P:DNA-templated transcription elongation"/>
    <property type="evidence" value="ECO:0007669"/>
    <property type="project" value="UniProtKB-UniRule"/>
</dbReference>
<dbReference type="SMART" id="SM00739">
    <property type="entry name" value="KOW"/>
    <property type="match status" value="1"/>
</dbReference>
<dbReference type="SUPFAM" id="SSF82679">
    <property type="entry name" value="N-utilization substance G protein NusG, N-terminal domain"/>
    <property type="match status" value="1"/>
</dbReference>
<keyword evidence="4 6" id="KW-0806">Transcription termination</keyword>
<keyword evidence="1 4" id="KW-0889">Transcription antitermination</keyword>
<dbReference type="InterPro" id="IPR001062">
    <property type="entry name" value="Transcrpt_antiterm_NusG"/>
</dbReference>
<reference evidence="9 10" key="1">
    <citation type="submission" date="2017-11" db="EMBL/GenBank/DDBJ databases">
        <title>Genome sequence of Mesoplasma corruscae ELCA-2 (ATCC 49579).</title>
        <authorList>
            <person name="Lo W.-S."/>
            <person name="Kuo C.-H."/>
        </authorList>
    </citation>
    <scope>NUCLEOTIDE SEQUENCE [LARGE SCALE GENOMIC DNA]</scope>
    <source>
        <strain evidence="9 10">ELCA-2</strain>
    </source>
</reference>
<feature type="domain" description="NusG-like N-terminal" evidence="7">
    <location>
        <begin position="17"/>
        <end position="125"/>
    </location>
</feature>
<dbReference type="InterPro" id="IPR014722">
    <property type="entry name" value="Rib_uL2_dom2"/>
</dbReference>
<dbReference type="RefSeq" id="WP_104207776.1">
    <property type="nucleotide sequence ID" value="NZ_PHNF01000001.1"/>
</dbReference>
<gene>
    <name evidence="4 9" type="primary">nusG</name>
    <name evidence="9" type="ORF">MCORR_v1c02200</name>
</gene>
<dbReference type="PANTHER" id="PTHR30265">
    <property type="entry name" value="RHO-INTERACTING TRANSCRIPTION TERMINATION FACTOR NUSG"/>
    <property type="match status" value="1"/>
</dbReference>
<evidence type="ECO:0000256" key="3">
    <source>
        <dbReference type="ARBA" id="ARBA00023163"/>
    </source>
</evidence>
<comment type="function">
    <text evidence="4 6">Participates in transcription elongation, termination and antitermination.</text>
</comment>
<dbReference type="Pfam" id="PF00467">
    <property type="entry name" value="KOW"/>
    <property type="match status" value="1"/>
</dbReference>
<dbReference type="CDD" id="cd09891">
    <property type="entry name" value="NGN_Bact_1"/>
    <property type="match status" value="1"/>
</dbReference>
<comment type="similarity">
    <text evidence="4 6">Belongs to the NusG family.</text>
</comment>
<dbReference type="SMART" id="SM00738">
    <property type="entry name" value="NGN"/>
    <property type="match status" value="1"/>
</dbReference>
<evidence type="ECO:0000256" key="5">
    <source>
        <dbReference type="NCBIfam" id="TIGR01956"/>
    </source>
</evidence>
<keyword evidence="2 4" id="KW-0805">Transcription regulation</keyword>
<dbReference type="InterPro" id="IPR006645">
    <property type="entry name" value="NGN-like_dom"/>
</dbReference>
<dbReference type="GO" id="GO:0032784">
    <property type="term" value="P:regulation of DNA-templated transcription elongation"/>
    <property type="evidence" value="ECO:0007669"/>
    <property type="project" value="InterPro"/>
</dbReference>
<dbReference type="Gene3D" id="3.30.70.940">
    <property type="entry name" value="NusG, N-terminal domain"/>
    <property type="match status" value="1"/>
</dbReference>
<organism evidence="9 10">
    <name type="scientific">Mesoplasma corruscae</name>
    <dbReference type="NCBI Taxonomy" id="216874"/>
    <lineage>
        <taxon>Bacteria</taxon>
        <taxon>Bacillati</taxon>
        <taxon>Mycoplasmatota</taxon>
        <taxon>Mollicutes</taxon>
        <taxon>Entomoplasmatales</taxon>
        <taxon>Entomoplasmataceae</taxon>
        <taxon>Mesoplasma</taxon>
    </lineage>
</organism>
<comment type="caution">
    <text evidence="9">The sequence shown here is derived from an EMBL/GenBank/DDBJ whole genome shotgun (WGS) entry which is preliminary data.</text>
</comment>
<dbReference type="InterPro" id="IPR010216">
    <property type="entry name" value="Transcrpt_antiterm_NusG_myco"/>
</dbReference>
<sequence length="216" mass="24106">MNKEEILQLEKDILTSKGQWFVINSQTGHEDKVLQDLTNKIKSEKHDDQVFDIRISKGIVLTKAGKEKEKNLFPGYIFINMIMNEETWFIVRNTPGVTGFIGSSGRGAKPFPLTAEEVLKMLIPKEEAVGEENGNVSAIPEKNSGIAIPVTKKPLFTANFVVGQMVRVISGINTGEEGEVKDMDYEKGVAVILIEMFGRYTNLEISFSDVKPLKEL</sequence>
<evidence type="ECO:0000313" key="10">
    <source>
        <dbReference type="Proteomes" id="UP000239785"/>
    </source>
</evidence>
<dbReference type="InterPro" id="IPR008991">
    <property type="entry name" value="Translation_prot_SH3-like_sf"/>
</dbReference>
<evidence type="ECO:0000259" key="8">
    <source>
        <dbReference type="SMART" id="SM00739"/>
    </source>
</evidence>
<dbReference type="GO" id="GO:0031564">
    <property type="term" value="P:transcription antitermination"/>
    <property type="evidence" value="ECO:0007669"/>
    <property type="project" value="UniProtKB-UniRule"/>
</dbReference>
<accession>A0A2S5RGX6</accession>
<keyword evidence="3 4" id="KW-0804">Transcription</keyword>
<evidence type="ECO:0000256" key="6">
    <source>
        <dbReference type="RuleBase" id="RU000538"/>
    </source>
</evidence>
<dbReference type="InterPro" id="IPR005824">
    <property type="entry name" value="KOW"/>
</dbReference>
<dbReference type="Pfam" id="PF02357">
    <property type="entry name" value="NusG"/>
    <property type="match status" value="1"/>
</dbReference>
<dbReference type="Proteomes" id="UP000239785">
    <property type="component" value="Unassembled WGS sequence"/>
</dbReference>
<dbReference type="NCBIfam" id="TIGR01956">
    <property type="entry name" value="NusG_myco"/>
    <property type="match status" value="1"/>
</dbReference>
<dbReference type="PANTHER" id="PTHR30265:SF4">
    <property type="entry name" value="KOW MOTIF FAMILY PROTEIN, EXPRESSED"/>
    <property type="match status" value="1"/>
</dbReference>